<dbReference type="SUPFAM" id="SSF51126">
    <property type="entry name" value="Pectin lyase-like"/>
    <property type="match status" value="1"/>
</dbReference>
<proteinExistence type="predicted"/>
<organism evidence="1 2">
    <name type="scientific">Heracleum sosnowskyi</name>
    <dbReference type="NCBI Taxonomy" id="360622"/>
    <lineage>
        <taxon>Eukaryota</taxon>
        <taxon>Viridiplantae</taxon>
        <taxon>Streptophyta</taxon>
        <taxon>Embryophyta</taxon>
        <taxon>Tracheophyta</taxon>
        <taxon>Spermatophyta</taxon>
        <taxon>Magnoliopsida</taxon>
        <taxon>eudicotyledons</taxon>
        <taxon>Gunneridae</taxon>
        <taxon>Pentapetalae</taxon>
        <taxon>asterids</taxon>
        <taxon>campanulids</taxon>
        <taxon>Apiales</taxon>
        <taxon>Apiaceae</taxon>
        <taxon>Apioideae</taxon>
        <taxon>apioid superclade</taxon>
        <taxon>Tordylieae</taxon>
        <taxon>Tordyliinae</taxon>
        <taxon>Heracleum</taxon>
    </lineage>
</organism>
<dbReference type="GO" id="GO:0030570">
    <property type="term" value="F:pectate lyase activity"/>
    <property type="evidence" value="ECO:0007669"/>
    <property type="project" value="InterPro"/>
</dbReference>
<dbReference type="EMBL" id="JAUIZM010000013">
    <property type="protein sequence ID" value="KAK1353241.1"/>
    <property type="molecule type" value="Genomic_DNA"/>
</dbReference>
<protein>
    <submittedName>
        <fullName evidence="1">Uncharacterized protein</fullName>
    </submittedName>
</protein>
<gene>
    <name evidence="1" type="ORF">POM88_052376</name>
</gene>
<dbReference type="PANTHER" id="PTHR31683:SF130">
    <property type="entry name" value="PECTATE LYASE 1-RELATED"/>
    <property type="match status" value="1"/>
</dbReference>
<evidence type="ECO:0000313" key="1">
    <source>
        <dbReference type="EMBL" id="KAK1353241.1"/>
    </source>
</evidence>
<evidence type="ECO:0000313" key="2">
    <source>
        <dbReference type="Proteomes" id="UP001237642"/>
    </source>
</evidence>
<dbReference type="InterPro" id="IPR045032">
    <property type="entry name" value="PEL"/>
</dbReference>
<dbReference type="PANTHER" id="PTHR31683">
    <property type="entry name" value="PECTATE LYASE 18-RELATED"/>
    <property type="match status" value="1"/>
</dbReference>
<dbReference type="InterPro" id="IPR012334">
    <property type="entry name" value="Pectin_lyas_fold"/>
</dbReference>
<name>A0AAD8GRJ1_9APIA</name>
<dbReference type="InterPro" id="IPR011050">
    <property type="entry name" value="Pectin_lyase_fold/virulence"/>
</dbReference>
<accession>A0AAD8GRJ1</accession>
<dbReference type="Proteomes" id="UP001237642">
    <property type="component" value="Unassembled WGS sequence"/>
</dbReference>
<dbReference type="AlphaFoldDB" id="A0AAD8GRJ1"/>
<keyword evidence="2" id="KW-1185">Reference proteome</keyword>
<dbReference type="Gene3D" id="2.160.20.10">
    <property type="entry name" value="Single-stranded right-handed beta-helix, Pectin lyase-like"/>
    <property type="match status" value="1"/>
</dbReference>
<reference evidence="1" key="2">
    <citation type="submission" date="2023-05" db="EMBL/GenBank/DDBJ databases">
        <authorList>
            <person name="Schelkunov M.I."/>
        </authorList>
    </citation>
    <scope>NUCLEOTIDE SEQUENCE</scope>
    <source>
        <strain evidence="1">Hsosn_3</strain>
        <tissue evidence="1">Leaf</tissue>
    </source>
</reference>
<reference evidence="1" key="1">
    <citation type="submission" date="2023-02" db="EMBL/GenBank/DDBJ databases">
        <title>Genome of toxic invasive species Heracleum sosnowskyi carries increased number of genes despite the absence of recent whole-genome duplications.</title>
        <authorList>
            <person name="Schelkunov M."/>
            <person name="Shtratnikova V."/>
            <person name="Makarenko M."/>
            <person name="Klepikova A."/>
            <person name="Omelchenko D."/>
            <person name="Novikova G."/>
            <person name="Obukhova E."/>
            <person name="Bogdanov V."/>
            <person name="Penin A."/>
            <person name="Logacheva M."/>
        </authorList>
    </citation>
    <scope>NUCLEOTIDE SEQUENCE</scope>
    <source>
        <strain evidence="1">Hsosn_3</strain>
        <tissue evidence="1">Leaf</tissue>
    </source>
</reference>
<sequence length="150" mass="17271">MEDIRSINNSTERRKLGFFSCGTWNPVDDCWRCDPNWQRNRKRLADCGIGFGRNAIGGRDGRFMLLLIWRFDSHEEAKRQLDFLEEGGDPLDFRAGNASSLSVLSTSLMDQKHDELRTRTNLSGLFSSAICRAIILFTDSAFFLTRRRDD</sequence>
<comment type="caution">
    <text evidence="1">The sequence shown here is derived from an EMBL/GenBank/DDBJ whole genome shotgun (WGS) entry which is preliminary data.</text>
</comment>